<evidence type="ECO:0000256" key="9">
    <source>
        <dbReference type="ARBA" id="ARBA00023180"/>
    </source>
</evidence>
<keyword evidence="4 15" id="KW-1133">Transmembrane helix</keyword>
<evidence type="ECO:0000256" key="8">
    <source>
        <dbReference type="ARBA" id="ARBA00023170"/>
    </source>
</evidence>
<evidence type="ECO:0000256" key="14">
    <source>
        <dbReference type="SAM" id="MobiDB-lite"/>
    </source>
</evidence>
<evidence type="ECO:0000256" key="10">
    <source>
        <dbReference type="ARBA" id="ARBA00023224"/>
    </source>
</evidence>
<sequence>MSHNATETLAPPANLSGSHSNNSCAVEDGFLTRVLPACYSVIFVLGLLGNAVATAVFFLRSRSHSSISVYMRHMAAADLLLVLCLPLRIYYHHRRGPFLVCRLVGTFFYVNMYASILFLSLISLDRYLKIMKPVWVFRVQKVEWSRKVSYAVWALLVCGTLPFLLGGRPEGPCEEICFHFHRKSTSGAVINLVTVALFYVLALGFLGSYGQISVKLWSISLGNDEQARRKKRRVIVKTFVVPVIFTVCFMPYHAIRVPYVLAQLGVRSQEDMLSQVDAKQTLHLLNELALCLSALNSCLDPLIYFFLSSTFRKTIICVVQGKFKKMYAMNRRRSSVVKSVTEM</sequence>
<feature type="transmembrane region" description="Helical" evidence="15">
    <location>
        <begin position="71"/>
        <end position="91"/>
    </location>
</feature>
<comment type="similarity">
    <text evidence="13">Belongs to the G-protein coupled receptor 1 family.</text>
</comment>
<evidence type="ECO:0000256" key="11">
    <source>
        <dbReference type="ARBA" id="ARBA00035691"/>
    </source>
</evidence>
<dbReference type="SUPFAM" id="SSF81321">
    <property type="entry name" value="Family A G protein-coupled receptor-like"/>
    <property type="match status" value="1"/>
</dbReference>
<accession>A0A9Q1I2Y7</accession>
<evidence type="ECO:0000256" key="7">
    <source>
        <dbReference type="ARBA" id="ARBA00023157"/>
    </source>
</evidence>
<evidence type="ECO:0000259" key="16">
    <source>
        <dbReference type="PROSITE" id="PS50262"/>
    </source>
</evidence>
<dbReference type="GO" id="GO:0004930">
    <property type="term" value="F:G protein-coupled receptor activity"/>
    <property type="evidence" value="ECO:0007669"/>
    <property type="project" value="UniProtKB-KW"/>
</dbReference>
<reference evidence="17" key="1">
    <citation type="journal article" date="2023" name="Science">
        <title>Genome structures resolve the early diversification of teleost fishes.</title>
        <authorList>
            <person name="Parey E."/>
            <person name="Louis A."/>
            <person name="Montfort J."/>
            <person name="Bouchez O."/>
            <person name="Roques C."/>
            <person name="Iampietro C."/>
            <person name="Lluch J."/>
            <person name="Castinel A."/>
            <person name="Donnadieu C."/>
            <person name="Desvignes T."/>
            <person name="Floi Bucao C."/>
            <person name="Jouanno E."/>
            <person name="Wen M."/>
            <person name="Mejri S."/>
            <person name="Dirks R."/>
            <person name="Jansen H."/>
            <person name="Henkel C."/>
            <person name="Chen W.J."/>
            <person name="Zahm M."/>
            <person name="Cabau C."/>
            <person name="Klopp C."/>
            <person name="Thompson A.W."/>
            <person name="Robinson-Rechavi M."/>
            <person name="Braasch I."/>
            <person name="Lecointre G."/>
            <person name="Bobe J."/>
            <person name="Postlethwait J.H."/>
            <person name="Berthelot C."/>
            <person name="Roest Crollius H."/>
            <person name="Guiguen Y."/>
        </authorList>
    </citation>
    <scope>NUCLEOTIDE SEQUENCE</scope>
    <source>
        <strain evidence="17">Concon-B</strain>
    </source>
</reference>
<keyword evidence="2" id="KW-1003">Cell membrane</keyword>
<organism evidence="17 18">
    <name type="scientific">Conger conger</name>
    <name type="common">Conger eel</name>
    <name type="synonym">Muraena conger</name>
    <dbReference type="NCBI Taxonomy" id="82655"/>
    <lineage>
        <taxon>Eukaryota</taxon>
        <taxon>Metazoa</taxon>
        <taxon>Chordata</taxon>
        <taxon>Craniata</taxon>
        <taxon>Vertebrata</taxon>
        <taxon>Euteleostomi</taxon>
        <taxon>Actinopterygii</taxon>
        <taxon>Neopterygii</taxon>
        <taxon>Teleostei</taxon>
        <taxon>Anguilliformes</taxon>
        <taxon>Congridae</taxon>
        <taxon>Conger</taxon>
    </lineage>
</organism>
<keyword evidence="9" id="KW-0325">Glycoprotein</keyword>
<gene>
    <name evidence="17" type="ORF">COCON_G00085250</name>
</gene>
<evidence type="ECO:0000256" key="2">
    <source>
        <dbReference type="ARBA" id="ARBA00022475"/>
    </source>
</evidence>
<keyword evidence="10 13" id="KW-0807">Transducer</keyword>
<feature type="transmembrane region" description="Helical" evidence="15">
    <location>
        <begin position="185"/>
        <end position="206"/>
    </location>
</feature>
<dbReference type="PROSITE" id="PS00237">
    <property type="entry name" value="G_PROTEIN_RECEP_F1_1"/>
    <property type="match status" value="1"/>
</dbReference>
<evidence type="ECO:0000256" key="3">
    <source>
        <dbReference type="ARBA" id="ARBA00022692"/>
    </source>
</evidence>
<dbReference type="FunFam" id="1.20.1070.10:FF:000150">
    <property type="entry name" value="probable G-protein coupled receptor 34"/>
    <property type="match status" value="1"/>
</dbReference>
<evidence type="ECO:0000313" key="18">
    <source>
        <dbReference type="Proteomes" id="UP001152803"/>
    </source>
</evidence>
<comment type="subcellular location">
    <subcellularLocation>
        <location evidence="1">Cell membrane</location>
        <topology evidence="1">Multi-pass membrane protein</topology>
    </subcellularLocation>
</comment>
<keyword evidence="8 13" id="KW-0675">Receptor</keyword>
<dbReference type="PROSITE" id="PS50262">
    <property type="entry name" value="G_PROTEIN_RECEP_F1_2"/>
    <property type="match status" value="1"/>
</dbReference>
<feature type="transmembrane region" description="Helical" evidence="15">
    <location>
        <begin position="103"/>
        <end position="128"/>
    </location>
</feature>
<dbReference type="InterPro" id="IPR000276">
    <property type="entry name" value="GPCR_Rhodpsn"/>
</dbReference>
<evidence type="ECO:0000313" key="17">
    <source>
        <dbReference type="EMBL" id="KAJ8276773.1"/>
    </source>
</evidence>
<evidence type="ECO:0000256" key="1">
    <source>
        <dbReference type="ARBA" id="ARBA00004651"/>
    </source>
</evidence>
<feature type="domain" description="G-protein coupled receptors family 1 profile" evidence="16">
    <location>
        <begin position="49"/>
        <end position="304"/>
    </location>
</feature>
<dbReference type="PANTHER" id="PTHR24237">
    <property type="entry name" value="G-PROTEIN COUPLED RECEPTOR"/>
    <property type="match status" value="1"/>
</dbReference>
<keyword evidence="18" id="KW-1185">Reference proteome</keyword>
<dbReference type="Gene3D" id="1.20.1070.10">
    <property type="entry name" value="Rhodopsin 7-helix transmembrane proteins"/>
    <property type="match status" value="1"/>
</dbReference>
<feature type="transmembrane region" description="Helical" evidence="15">
    <location>
        <begin position="234"/>
        <end position="255"/>
    </location>
</feature>
<evidence type="ECO:0000256" key="15">
    <source>
        <dbReference type="SAM" id="Phobius"/>
    </source>
</evidence>
<keyword evidence="5 13" id="KW-0297">G-protein coupled receptor</keyword>
<name>A0A9Q1I2Y7_CONCO</name>
<dbReference type="PANTHER" id="PTHR24237:SF14">
    <property type="entry name" value="G-PROTEIN COUPLED RECEPTORS FAMILY 1 PROFILE DOMAIN-CONTAINING PROTEIN"/>
    <property type="match status" value="1"/>
</dbReference>
<evidence type="ECO:0000256" key="6">
    <source>
        <dbReference type="ARBA" id="ARBA00023136"/>
    </source>
</evidence>
<dbReference type="AlphaFoldDB" id="A0A9Q1I2Y7"/>
<dbReference type="PRINTS" id="PR00237">
    <property type="entry name" value="GPCRRHODOPSN"/>
</dbReference>
<dbReference type="GO" id="GO:0008142">
    <property type="term" value="F:oxysterol binding"/>
    <property type="evidence" value="ECO:0007669"/>
    <property type="project" value="InterPro"/>
</dbReference>
<evidence type="ECO:0000256" key="4">
    <source>
        <dbReference type="ARBA" id="ARBA00022989"/>
    </source>
</evidence>
<feature type="transmembrane region" description="Helical" evidence="15">
    <location>
        <begin position="148"/>
        <end position="165"/>
    </location>
</feature>
<dbReference type="EMBL" id="JAFJMO010000005">
    <property type="protein sequence ID" value="KAJ8276773.1"/>
    <property type="molecule type" value="Genomic_DNA"/>
</dbReference>
<dbReference type="GO" id="GO:0005886">
    <property type="term" value="C:plasma membrane"/>
    <property type="evidence" value="ECO:0007669"/>
    <property type="project" value="UniProtKB-SubCell"/>
</dbReference>
<evidence type="ECO:0000256" key="13">
    <source>
        <dbReference type="RuleBase" id="RU000688"/>
    </source>
</evidence>
<evidence type="ECO:0000256" key="5">
    <source>
        <dbReference type="ARBA" id="ARBA00023040"/>
    </source>
</evidence>
<comment type="caution">
    <text evidence="17">The sequence shown here is derived from an EMBL/GenBank/DDBJ whole genome shotgun (WGS) entry which is preliminary data.</text>
</comment>
<dbReference type="Proteomes" id="UP001152803">
    <property type="component" value="Unassembled WGS sequence"/>
</dbReference>
<dbReference type="InterPro" id="IPR047160">
    <property type="entry name" value="GP183-like"/>
</dbReference>
<dbReference type="InterPro" id="IPR017452">
    <property type="entry name" value="GPCR_Rhodpsn_7TM"/>
</dbReference>
<feature type="transmembrane region" description="Helical" evidence="15">
    <location>
        <begin position="39"/>
        <end position="59"/>
    </location>
</feature>
<comment type="function">
    <text evidence="12">G-protein-coupled receptor of lysophosphatidylserine (LysoPS) that plays different roles in immune response. Acts a damage-sensing receptor that triggers tissue repair upon recognition of dying neutrophils. Mechanistically, apoptotic neutrophils release lysophosphatydilserine that are recognized by type 3 innate lymphoid cells (ILC3s) via GPR34, which activates downstream PI3K-AKT and RAS-ERK signaling pathways leading to STAT3 activation and IL-22 production. Plays an important role in microglial function, controlling morphology and phagocytosis.</text>
</comment>
<dbReference type="Pfam" id="PF00001">
    <property type="entry name" value="7tm_1"/>
    <property type="match status" value="1"/>
</dbReference>
<dbReference type="OrthoDB" id="10005568at2759"/>
<keyword evidence="3 13" id="KW-0812">Transmembrane</keyword>
<keyword evidence="7" id="KW-1015">Disulfide bond</keyword>
<proteinExistence type="inferred from homology"/>
<feature type="transmembrane region" description="Helical" evidence="15">
    <location>
        <begin position="302"/>
        <end position="323"/>
    </location>
</feature>
<feature type="region of interest" description="Disordered" evidence="14">
    <location>
        <begin position="1"/>
        <end position="20"/>
    </location>
</feature>
<evidence type="ECO:0000256" key="12">
    <source>
        <dbReference type="ARBA" id="ARBA00045234"/>
    </source>
</evidence>
<protein>
    <recommendedName>
        <fullName evidence="11">Probable G-protein coupled receptor 34</fullName>
    </recommendedName>
</protein>
<keyword evidence="6 15" id="KW-0472">Membrane</keyword>